<evidence type="ECO:0000313" key="6">
    <source>
        <dbReference type="EMBL" id="RGL10700.1"/>
    </source>
</evidence>
<sequence>MGDLVSIEERYACACSARASWFMRAAHAPAALALTGLAERSRLVACANDFTAAFLQGFDSTCIRFIDRPCVDEFVRAGRDAGSKDASLVWFVNSVGCLGLRVPDLRALAVAAREEGALLVVDNTVASLFGCRALSLGAHVVLEALDRIAAGSLGCKVVAVSVARDQFKRGGHRADDPAAKTALYHLESRLSQSEARTFLLRDASSLDCIAQGLDTVEVRMQRHMDNARAIAEYLSAHPAIPRVDYPGLSAHVDRNVVSSVLMHGAGPAIDFVLPRGERAGEFIRALGAEYRTAPAGGPRTRVSALEGDGGCTVRLFAGTDNPLGVVDDIDRVLRGIV</sequence>
<comment type="similarity">
    <text evidence="2 5">Belongs to the trans-sulfuration enzymes family.</text>
</comment>
<evidence type="ECO:0000256" key="3">
    <source>
        <dbReference type="ARBA" id="ARBA00022679"/>
    </source>
</evidence>
<gene>
    <name evidence="6" type="ORF">DXC81_04315</name>
</gene>
<protein>
    <recommendedName>
        <fullName evidence="8">PLP-dependent transferase</fullName>
    </recommendedName>
</protein>
<comment type="caution">
    <text evidence="6">The sequence shown here is derived from an EMBL/GenBank/DDBJ whole genome shotgun (WGS) entry which is preliminary data.</text>
</comment>
<dbReference type="Gene3D" id="3.40.640.10">
    <property type="entry name" value="Type I PLP-dependent aspartate aminotransferase-like (Major domain)"/>
    <property type="match status" value="1"/>
</dbReference>
<evidence type="ECO:0000256" key="4">
    <source>
        <dbReference type="ARBA" id="ARBA00022898"/>
    </source>
</evidence>
<name>A0A3E4QU37_9ACTN</name>
<dbReference type="GO" id="GO:0003961">
    <property type="term" value="F:O-acetylhomoserine aminocarboxypropyltransferase activity"/>
    <property type="evidence" value="ECO:0007669"/>
    <property type="project" value="TreeGrafter"/>
</dbReference>
<dbReference type="InterPro" id="IPR006235">
    <property type="entry name" value="OAc-hSer/O-AcSer_sulfhydrylase"/>
</dbReference>
<evidence type="ECO:0000256" key="1">
    <source>
        <dbReference type="ARBA" id="ARBA00001933"/>
    </source>
</evidence>
<keyword evidence="3" id="KW-0808">Transferase</keyword>
<keyword evidence="4 5" id="KW-0663">Pyridoxal phosphate</keyword>
<dbReference type="GO" id="GO:0006535">
    <property type="term" value="P:cysteine biosynthetic process from serine"/>
    <property type="evidence" value="ECO:0007669"/>
    <property type="project" value="TreeGrafter"/>
</dbReference>
<dbReference type="Gene3D" id="3.90.1150.10">
    <property type="entry name" value="Aspartate Aminotransferase, domain 1"/>
    <property type="match status" value="1"/>
</dbReference>
<dbReference type="GO" id="GO:0019346">
    <property type="term" value="P:transsulfuration"/>
    <property type="evidence" value="ECO:0007669"/>
    <property type="project" value="InterPro"/>
</dbReference>
<dbReference type="PANTHER" id="PTHR43797">
    <property type="entry name" value="HOMOCYSTEINE/CYSTEINE SYNTHASE"/>
    <property type="match status" value="1"/>
</dbReference>
<dbReference type="Pfam" id="PF01053">
    <property type="entry name" value="Cys_Met_Meta_PP"/>
    <property type="match status" value="1"/>
</dbReference>
<evidence type="ECO:0008006" key="8">
    <source>
        <dbReference type="Google" id="ProtNLM"/>
    </source>
</evidence>
<dbReference type="InterPro" id="IPR000277">
    <property type="entry name" value="Cys/Met-Metab_PyrdxlP-dep_enz"/>
</dbReference>
<dbReference type="RefSeq" id="WP_117679337.1">
    <property type="nucleotide sequence ID" value="NZ_QSRJ01000004.1"/>
</dbReference>
<dbReference type="SUPFAM" id="SSF53383">
    <property type="entry name" value="PLP-dependent transferases"/>
    <property type="match status" value="1"/>
</dbReference>
<organism evidence="6 7">
    <name type="scientific">Collinsella tanakaei</name>
    <dbReference type="NCBI Taxonomy" id="626935"/>
    <lineage>
        <taxon>Bacteria</taxon>
        <taxon>Bacillati</taxon>
        <taxon>Actinomycetota</taxon>
        <taxon>Coriobacteriia</taxon>
        <taxon>Coriobacteriales</taxon>
        <taxon>Coriobacteriaceae</taxon>
        <taxon>Collinsella</taxon>
    </lineage>
</organism>
<accession>A0A3E4QU37</accession>
<evidence type="ECO:0000313" key="7">
    <source>
        <dbReference type="Proteomes" id="UP000260943"/>
    </source>
</evidence>
<reference evidence="6 7" key="1">
    <citation type="submission" date="2018-08" db="EMBL/GenBank/DDBJ databases">
        <title>A genome reference for cultivated species of the human gut microbiota.</title>
        <authorList>
            <person name="Zou Y."/>
            <person name="Xue W."/>
            <person name="Luo G."/>
        </authorList>
    </citation>
    <scope>NUCLEOTIDE SEQUENCE [LARGE SCALE GENOMIC DNA]</scope>
    <source>
        <strain evidence="6 7">TF08-14</strain>
    </source>
</reference>
<evidence type="ECO:0000256" key="5">
    <source>
        <dbReference type="RuleBase" id="RU362118"/>
    </source>
</evidence>
<dbReference type="Proteomes" id="UP000260943">
    <property type="component" value="Unassembled WGS sequence"/>
</dbReference>
<dbReference type="AlphaFoldDB" id="A0A3E4QU37"/>
<dbReference type="GO" id="GO:0071269">
    <property type="term" value="P:L-homocysteine biosynthetic process"/>
    <property type="evidence" value="ECO:0007669"/>
    <property type="project" value="TreeGrafter"/>
</dbReference>
<dbReference type="InterPro" id="IPR015421">
    <property type="entry name" value="PyrdxlP-dep_Trfase_major"/>
</dbReference>
<dbReference type="InterPro" id="IPR015424">
    <property type="entry name" value="PyrdxlP-dep_Trfase"/>
</dbReference>
<dbReference type="EMBL" id="QSRJ01000004">
    <property type="protein sequence ID" value="RGL10700.1"/>
    <property type="molecule type" value="Genomic_DNA"/>
</dbReference>
<evidence type="ECO:0000256" key="2">
    <source>
        <dbReference type="ARBA" id="ARBA00009077"/>
    </source>
</evidence>
<comment type="cofactor">
    <cofactor evidence="1 5">
        <name>pyridoxal 5'-phosphate</name>
        <dbReference type="ChEBI" id="CHEBI:597326"/>
    </cofactor>
</comment>
<dbReference type="InterPro" id="IPR015422">
    <property type="entry name" value="PyrdxlP-dep_Trfase_small"/>
</dbReference>
<dbReference type="PANTHER" id="PTHR43797:SF2">
    <property type="entry name" value="HOMOCYSTEINE_CYSTEINE SYNTHASE"/>
    <property type="match status" value="1"/>
</dbReference>
<dbReference type="GO" id="GO:0030170">
    <property type="term" value="F:pyridoxal phosphate binding"/>
    <property type="evidence" value="ECO:0007669"/>
    <property type="project" value="InterPro"/>
</dbReference>
<dbReference type="GO" id="GO:0005737">
    <property type="term" value="C:cytoplasm"/>
    <property type="evidence" value="ECO:0007669"/>
    <property type="project" value="TreeGrafter"/>
</dbReference>
<dbReference type="GO" id="GO:0004124">
    <property type="term" value="F:cysteine synthase activity"/>
    <property type="evidence" value="ECO:0007669"/>
    <property type="project" value="TreeGrafter"/>
</dbReference>
<proteinExistence type="inferred from homology"/>